<reference evidence="6" key="1">
    <citation type="submission" date="2020-05" db="EMBL/GenBank/DDBJ databases">
        <title>Phylogenomic resolution of chytrid fungi.</title>
        <authorList>
            <person name="Stajich J.E."/>
            <person name="Amses K."/>
            <person name="Simmons R."/>
            <person name="Seto K."/>
            <person name="Myers J."/>
            <person name="Bonds A."/>
            <person name="Quandt C.A."/>
            <person name="Barry K."/>
            <person name="Liu P."/>
            <person name="Grigoriev I."/>
            <person name="Longcore J.E."/>
            <person name="James T.Y."/>
        </authorList>
    </citation>
    <scope>NUCLEOTIDE SEQUENCE</scope>
    <source>
        <strain evidence="6">JEL0513</strain>
    </source>
</reference>
<dbReference type="CDD" id="cd14688">
    <property type="entry name" value="bZIP_YAP"/>
    <property type="match status" value="1"/>
</dbReference>
<protein>
    <recommendedName>
        <fullName evidence="5">BZIP domain-containing protein</fullName>
    </recommendedName>
</protein>
<dbReference type="PANTHER" id="PTHR40621">
    <property type="entry name" value="TRANSCRIPTION FACTOR KAPC-RELATED"/>
    <property type="match status" value="1"/>
</dbReference>
<comment type="caution">
    <text evidence="6">The sequence shown here is derived from an EMBL/GenBank/DDBJ whole genome shotgun (WGS) entry which is preliminary data.</text>
</comment>
<evidence type="ECO:0000256" key="2">
    <source>
        <dbReference type="ARBA" id="ARBA00023242"/>
    </source>
</evidence>
<evidence type="ECO:0000313" key="7">
    <source>
        <dbReference type="Proteomes" id="UP001211907"/>
    </source>
</evidence>
<keyword evidence="7" id="KW-1185">Reference proteome</keyword>
<dbReference type="Proteomes" id="UP001211907">
    <property type="component" value="Unassembled WGS sequence"/>
</dbReference>
<dbReference type="GO" id="GO:0090575">
    <property type="term" value="C:RNA polymerase II transcription regulator complex"/>
    <property type="evidence" value="ECO:0007669"/>
    <property type="project" value="TreeGrafter"/>
</dbReference>
<feature type="coiled-coil region" evidence="3">
    <location>
        <begin position="45"/>
        <end position="79"/>
    </location>
</feature>
<feature type="domain" description="BZIP" evidence="5">
    <location>
        <begin position="27"/>
        <end position="77"/>
    </location>
</feature>
<evidence type="ECO:0000256" key="1">
    <source>
        <dbReference type="ARBA" id="ARBA00004123"/>
    </source>
</evidence>
<proteinExistence type="predicted"/>
<dbReference type="EMBL" id="JADGJH010000469">
    <property type="protein sequence ID" value="KAJ3128348.1"/>
    <property type="molecule type" value="Genomic_DNA"/>
</dbReference>
<dbReference type="InterPro" id="IPR004827">
    <property type="entry name" value="bZIP"/>
</dbReference>
<dbReference type="AlphaFoldDB" id="A0AAD5T5Z9"/>
<dbReference type="PANTHER" id="PTHR40621:SF6">
    <property type="entry name" value="AP-1-LIKE TRANSCRIPTION FACTOR YAP1-RELATED"/>
    <property type="match status" value="1"/>
</dbReference>
<keyword evidence="2" id="KW-0539">Nucleus</keyword>
<dbReference type="GO" id="GO:0001228">
    <property type="term" value="F:DNA-binding transcription activator activity, RNA polymerase II-specific"/>
    <property type="evidence" value="ECO:0007669"/>
    <property type="project" value="TreeGrafter"/>
</dbReference>
<accession>A0AAD5T5Z9</accession>
<dbReference type="SUPFAM" id="SSF57959">
    <property type="entry name" value="Leucine zipper domain"/>
    <property type="match status" value="1"/>
</dbReference>
<gene>
    <name evidence="6" type="ORF">HK100_009220</name>
</gene>
<evidence type="ECO:0000256" key="4">
    <source>
        <dbReference type="SAM" id="MobiDB-lite"/>
    </source>
</evidence>
<dbReference type="PROSITE" id="PS50217">
    <property type="entry name" value="BZIP"/>
    <property type="match status" value="1"/>
</dbReference>
<dbReference type="GO" id="GO:0000976">
    <property type="term" value="F:transcription cis-regulatory region binding"/>
    <property type="evidence" value="ECO:0007669"/>
    <property type="project" value="InterPro"/>
</dbReference>
<dbReference type="InterPro" id="IPR046347">
    <property type="entry name" value="bZIP_sf"/>
</dbReference>
<sequence>MDNDTIPFPSNARYNPHSNRGRKKQSAESENRRTQQMREAQRALRARKQDYLLDLETRVKELAEENSLLKQQITTLQAATGTVSDSVPCFNANCVAQIQALQMQVLELQTALAGVNTPISLPVSGDSDWIGSFAGSSLSPVNNLDELNHPSSDWIWDTGDEMAFTPGDHSSGKLLSHPCAEELYGPIQIEPYKTQTKSLSSLKSSKIVDRIFDLFVRQSRATDTRIARVLLLKSIREHMRLTDRCTVLDRVNFLEITANFQVKNSQHLMHFRNMCAPPDMPKSKIDVDTFQSMPHVGLFREALRAIPSLAGSFNVIDHLSEFWIKDDEEYDAEKFFQLNQILHSLSVLCVTVEDKKKFWMAFELVRTNKRKEVDEFLAGVEAVTI</sequence>
<name>A0AAD5T5Z9_9FUNG</name>
<dbReference type="Pfam" id="PF00170">
    <property type="entry name" value="bZIP_1"/>
    <property type="match status" value="1"/>
</dbReference>
<evidence type="ECO:0000256" key="3">
    <source>
        <dbReference type="SAM" id="Coils"/>
    </source>
</evidence>
<dbReference type="Gene3D" id="1.20.5.170">
    <property type="match status" value="1"/>
</dbReference>
<comment type="subcellular location">
    <subcellularLocation>
        <location evidence="1">Nucleus</location>
    </subcellularLocation>
</comment>
<keyword evidence="3" id="KW-0175">Coiled coil</keyword>
<organism evidence="6 7">
    <name type="scientific">Physocladia obscura</name>
    <dbReference type="NCBI Taxonomy" id="109957"/>
    <lineage>
        <taxon>Eukaryota</taxon>
        <taxon>Fungi</taxon>
        <taxon>Fungi incertae sedis</taxon>
        <taxon>Chytridiomycota</taxon>
        <taxon>Chytridiomycota incertae sedis</taxon>
        <taxon>Chytridiomycetes</taxon>
        <taxon>Chytridiales</taxon>
        <taxon>Chytriomycetaceae</taxon>
        <taxon>Physocladia</taxon>
    </lineage>
</organism>
<feature type="region of interest" description="Disordered" evidence="4">
    <location>
        <begin position="1"/>
        <end position="34"/>
    </location>
</feature>
<dbReference type="InterPro" id="IPR050936">
    <property type="entry name" value="AP-1-like"/>
</dbReference>
<dbReference type="SMART" id="SM00338">
    <property type="entry name" value="BRLZ"/>
    <property type="match status" value="1"/>
</dbReference>
<evidence type="ECO:0000313" key="6">
    <source>
        <dbReference type="EMBL" id="KAJ3128348.1"/>
    </source>
</evidence>
<evidence type="ECO:0000259" key="5">
    <source>
        <dbReference type="PROSITE" id="PS50217"/>
    </source>
</evidence>